<gene>
    <name evidence="1" type="ORF">LC087_00735</name>
</gene>
<reference evidence="1 2" key="1">
    <citation type="submission" date="2023-06" db="EMBL/GenBank/DDBJ databases">
        <title>Five Gram-positive bacteria isolated from mangrove sediments in Shenzhen, Guangdong, China.</title>
        <authorList>
            <person name="Yu S."/>
            <person name="Zheng W."/>
            <person name="Huang Y."/>
        </authorList>
    </citation>
    <scope>NUCLEOTIDE SEQUENCE [LARGE SCALE GENOMIC DNA]</scope>
    <source>
        <strain evidence="1 2">SaN35-3</strain>
    </source>
</reference>
<dbReference type="RefSeq" id="WP_226539369.1">
    <property type="nucleotide sequence ID" value="NZ_CP129013.1"/>
</dbReference>
<proteinExistence type="predicted"/>
<keyword evidence="2" id="KW-1185">Reference proteome</keyword>
<evidence type="ECO:0000313" key="2">
    <source>
        <dbReference type="Proteomes" id="UP001197974"/>
    </source>
</evidence>
<sequence length="453" mass="52472">MIVNLIHTDSHDDTILLPKAINQNLSSISFGHNKIPCTFVHQENHVNTILLPRHLTEKLNLPISVEKVMIHAHHHHLIIGPLIGIFTAGFTQSMLRPIGERSMVFAKYITSAYELGIVCFVFGMHQINWDDKTVEGWFFSHIGWEKATLPLPNVIYDRLPNRKLEKHGPILQVKERLINEFNTPWFNNAFFNKWEIHEILKQENETAIFLPETYLQPTFELIDQLVKQYSIVYIKPINGSLGLSVYQLMYSEQEQAYYCRFRDHHKQNRLIKSEKLSKIQHSLFKNKDMDQFLVQQGIKLIRINQRTVDFRVHTNRNEDGVWEVTAIAAKVSGKGSVTTHINNGGEIYTLEEIFPSNSKQIRYLLNEAALQISQGIEHSFEGTVGEIGFDFGIDQLGKIWLFEANSRPGRSIFTHPSLKHEEKQTRYGFAKFSIYLLKKSFTPSKDGLYEVNR</sequence>
<dbReference type="Pfam" id="PF14398">
    <property type="entry name" value="ATPgrasp_YheCD"/>
    <property type="match status" value="1"/>
</dbReference>
<organism evidence="1 2">
    <name type="scientific">Bacillus carboniphilus</name>
    <dbReference type="NCBI Taxonomy" id="86663"/>
    <lineage>
        <taxon>Bacteria</taxon>
        <taxon>Bacillati</taxon>
        <taxon>Bacillota</taxon>
        <taxon>Bacilli</taxon>
        <taxon>Bacillales</taxon>
        <taxon>Bacillaceae</taxon>
        <taxon>Bacillus</taxon>
    </lineage>
</organism>
<protein>
    <submittedName>
        <fullName evidence="1">YheC/YheD family protein</fullName>
    </submittedName>
</protein>
<dbReference type="SUPFAM" id="SSF56059">
    <property type="entry name" value="Glutathione synthetase ATP-binding domain-like"/>
    <property type="match status" value="1"/>
</dbReference>
<name>A0ABY9JVN2_9BACI</name>
<dbReference type="EMBL" id="CP129013">
    <property type="protein sequence ID" value="WLR42803.1"/>
    <property type="molecule type" value="Genomic_DNA"/>
</dbReference>
<accession>A0ABY9JVN2</accession>
<dbReference type="Gene3D" id="3.30.470.20">
    <property type="entry name" value="ATP-grasp fold, B domain"/>
    <property type="match status" value="1"/>
</dbReference>
<dbReference type="InterPro" id="IPR026838">
    <property type="entry name" value="YheC/D"/>
</dbReference>
<dbReference type="Proteomes" id="UP001197974">
    <property type="component" value="Chromosome"/>
</dbReference>
<evidence type="ECO:0000313" key="1">
    <source>
        <dbReference type="EMBL" id="WLR42803.1"/>
    </source>
</evidence>